<dbReference type="EMBL" id="BMJW01000002">
    <property type="protein sequence ID" value="GGG97930.1"/>
    <property type="molecule type" value="Genomic_DNA"/>
</dbReference>
<proteinExistence type="predicted"/>
<accession>A0A917HZ94</accession>
<dbReference type="SMART" id="SM00342">
    <property type="entry name" value="HTH_ARAC"/>
    <property type="match status" value="1"/>
</dbReference>
<dbReference type="InterPro" id="IPR029442">
    <property type="entry name" value="GyrI-like"/>
</dbReference>
<dbReference type="PANTHER" id="PTHR40055">
    <property type="entry name" value="TRANSCRIPTIONAL REGULATOR YGIV-RELATED"/>
    <property type="match status" value="1"/>
</dbReference>
<dbReference type="GO" id="GO:0043565">
    <property type="term" value="F:sequence-specific DNA binding"/>
    <property type="evidence" value="ECO:0007669"/>
    <property type="project" value="InterPro"/>
</dbReference>
<dbReference type="SUPFAM" id="SSF55136">
    <property type="entry name" value="Probable bacterial effector-binding domain"/>
    <property type="match status" value="1"/>
</dbReference>
<evidence type="ECO:0000256" key="2">
    <source>
        <dbReference type="ARBA" id="ARBA00023125"/>
    </source>
</evidence>
<sequence>MISETEKQTDYKHRIHRVFRFIDQHISANLSLETVSKEAYFSPYHFHRVFKYITGETLNTYINRHRIEKSALALIHTNDSITEISLSCGFSSNSSFTRAFKKFYGASPTVFRKEHPNKFSKIRQLESKNGQDYPTYENYICIIDHLKKWIHMNAKIEIRKTNTITAAAINHVGVNGIEKAFEKLVKWGNAKGVLGQPETKMGRVFYDSFKVTSPDKVRMSVFLTSNEPIENTTDIDSLSLEKGTYIVGRFEIAPSEFEKSWTGLFIWMDENGYKKANAQPFEIYHNDFRTHPENKFIVDLYIPIEA</sequence>
<gene>
    <name evidence="5" type="ORF">GCM10011416_14970</name>
</gene>
<protein>
    <submittedName>
        <fullName evidence="5">AraC family transcriptional regulator</fullName>
    </submittedName>
</protein>
<dbReference type="Pfam" id="PF06445">
    <property type="entry name" value="GyrI-like"/>
    <property type="match status" value="1"/>
</dbReference>
<reference evidence="5" key="1">
    <citation type="journal article" date="2014" name="Int. J. Syst. Evol. Microbiol.">
        <title>Complete genome sequence of Corynebacterium casei LMG S-19264T (=DSM 44701T), isolated from a smear-ripened cheese.</title>
        <authorList>
            <consortium name="US DOE Joint Genome Institute (JGI-PGF)"/>
            <person name="Walter F."/>
            <person name="Albersmeier A."/>
            <person name="Kalinowski J."/>
            <person name="Ruckert C."/>
        </authorList>
    </citation>
    <scope>NUCLEOTIDE SEQUENCE</scope>
    <source>
        <strain evidence="5">CGMCC 1.15763</strain>
    </source>
</reference>
<dbReference type="AlphaFoldDB" id="A0A917HZ94"/>
<dbReference type="InterPro" id="IPR018060">
    <property type="entry name" value="HTH_AraC"/>
</dbReference>
<dbReference type="InterPro" id="IPR009057">
    <property type="entry name" value="Homeodomain-like_sf"/>
</dbReference>
<dbReference type="PROSITE" id="PS01124">
    <property type="entry name" value="HTH_ARAC_FAMILY_2"/>
    <property type="match status" value="1"/>
</dbReference>
<keyword evidence="3" id="KW-0804">Transcription</keyword>
<evidence type="ECO:0000313" key="5">
    <source>
        <dbReference type="EMBL" id="GGG97930.1"/>
    </source>
</evidence>
<dbReference type="Gene3D" id="3.20.80.10">
    <property type="entry name" value="Regulatory factor, effector binding domain"/>
    <property type="match status" value="1"/>
</dbReference>
<evidence type="ECO:0000313" key="6">
    <source>
        <dbReference type="Proteomes" id="UP000633278"/>
    </source>
</evidence>
<dbReference type="InterPro" id="IPR018062">
    <property type="entry name" value="HTH_AraC-typ_CS"/>
</dbReference>
<keyword evidence="2" id="KW-0238">DNA-binding</keyword>
<evidence type="ECO:0000256" key="1">
    <source>
        <dbReference type="ARBA" id="ARBA00023015"/>
    </source>
</evidence>
<dbReference type="PROSITE" id="PS00041">
    <property type="entry name" value="HTH_ARAC_FAMILY_1"/>
    <property type="match status" value="1"/>
</dbReference>
<evidence type="ECO:0000259" key="4">
    <source>
        <dbReference type="PROSITE" id="PS01124"/>
    </source>
</evidence>
<dbReference type="SMART" id="SM00871">
    <property type="entry name" value="AraC_E_bind"/>
    <property type="match status" value="1"/>
</dbReference>
<dbReference type="Proteomes" id="UP000633278">
    <property type="component" value="Unassembled WGS sequence"/>
</dbReference>
<dbReference type="InterPro" id="IPR011256">
    <property type="entry name" value="Reg_factor_effector_dom_sf"/>
</dbReference>
<keyword evidence="6" id="KW-1185">Reference proteome</keyword>
<dbReference type="GO" id="GO:0003700">
    <property type="term" value="F:DNA-binding transcription factor activity"/>
    <property type="evidence" value="ECO:0007669"/>
    <property type="project" value="InterPro"/>
</dbReference>
<dbReference type="PRINTS" id="PR00032">
    <property type="entry name" value="HTHARAC"/>
</dbReference>
<name>A0A917HZ94_9FLAO</name>
<dbReference type="InterPro" id="IPR010499">
    <property type="entry name" value="AraC_E-bd"/>
</dbReference>
<keyword evidence="1" id="KW-0805">Transcription regulation</keyword>
<comment type="caution">
    <text evidence="5">The sequence shown here is derived from an EMBL/GenBank/DDBJ whole genome shotgun (WGS) entry which is preliminary data.</text>
</comment>
<reference evidence="5" key="2">
    <citation type="submission" date="2020-09" db="EMBL/GenBank/DDBJ databases">
        <authorList>
            <person name="Sun Q."/>
            <person name="Zhou Y."/>
        </authorList>
    </citation>
    <scope>NUCLEOTIDE SEQUENCE</scope>
    <source>
        <strain evidence="5">CGMCC 1.15763</strain>
    </source>
</reference>
<dbReference type="SUPFAM" id="SSF46689">
    <property type="entry name" value="Homeodomain-like"/>
    <property type="match status" value="2"/>
</dbReference>
<dbReference type="InterPro" id="IPR020449">
    <property type="entry name" value="Tscrpt_reg_AraC-type_HTH"/>
</dbReference>
<evidence type="ECO:0000256" key="3">
    <source>
        <dbReference type="ARBA" id="ARBA00023163"/>
    </source>
</evidence>
<dbReference type="PANTHER" id="PTHR40055:SF2">
    <property type="entry name" value="DNA GYRASE INHIBITOR"/>
    <property type="match status" value="1"/>
</dbReference>
<dbReference type="Gene3D" id="1.10.10.60">
    <property type="entry name" value="Homeodomain-like"/>
    <property type="match status" value="2"/>
</dbReference>
<feature type="domain" description="HTH araC/xylS-type" evidence="4">
    <location>
        <begin position="16"/>
        <end position="114"/>
    </location>
</feature>
<dbReference type="InterPro" id="IPR050908">
    <property type="entry name" value="SmbC-like"/>
</dbReference>
<dbReference type="Pfam" id="PF12833">
    <property type="entry name" value="HTH_18"/>
    <property type="match status" value="1"/>
</dbReference>
<organism evidence="5 6">
    <name type="scientific">Polaribacter pacificus</name>
    <dbReference type="NCBI Taxonomy" id="1775173"/>
    <lineage>
        <taxon>Bacteria</taxon>
        <taxon>Pseudomonadati</taxon>
        <taxon>Bacteroidota</taxon>
        <taxon>Flavobacteriia</taxon>
        <taxon>Flavobacteriales</taxon>
        <taxon>Flavobacteriaceae</taxon>
    </lineage>
</organism>
<dbReference type="RefSeq" id="WP_188598700.1">
    <property type="nucleotide sequence ID" value="NZ_BMJW01000002.1"/>
</dbReference>